<organism evidence="7 8">
    <name type="scientific">Leucobacter komagatae</name>
    <dbReference type="NCBI Taxonomy" id="55969"/>
    <lineage>
        <taxon>Bacteria</taxon>
        <taxon>Bacillati</taxon>
        <taxon>Actinomycetota</taxon>
        <taxon>Actinomycetes</taxon>
        <taxon>Micrococcales</taxon>
        <taxon>Microbacteriaceae</taxon>
        <taxon>Leucobacter</taxon>
    </lineage>
</organism>
<feature type="domain" description="DNA/pantothenate metabolism flavoprotein C-terminal" evidence="6">
    <location>
        <begin position="237"/>
        <end position="458"/>
    </location>
</feature>
<keyword evidence="3" id="KW-0479">Metal-binding</keyword>
<feature type="binding site" evidence="3">
    <location>
        <position position="336"/>
    </location>
    <ligand>
        <name>CTP</name>
        <dbReference type="ChEBI" id="CHEBI:37563"/>
    </ligand>
</feature>
<comment type="pathway">
    <text evidence="3">Cofactor biosynthesis; coenzyme A biosynthesis; CoA from (R)-pantothenate: step 3/5.</text>
</comment>
<dbReference type="Gene3D" id="3.40.50.10300">
    <property type="entry name" value="CoaB-like"/>
    <property type="match status" value="1"/>
</dbReference>
<name>A0A542Y4N8_9MICO</name>
<dbReference type="SUPFAM" id="SSF102645">
    <property type="entry name" value="CoaB-like"/>
    <property type="match status" value="1"/>
</dbReference>
<comment type="caution">
    <text evidence="7">The sequence shown here is derived from an EMBL/GenBank/DDBJ whole genome shotgun (WGS) entry which is preliminary data.</text>
</comment>
<evidence type="ECO:0000256" key="1">
    <source>
        <dbReference type="ARBA" id="ARBA00022793"/>
    </source>
</evidence>
<dbReference type="EC" id="4.1.1.36" evidence="3"/>
<proteinExistence type="inferred from homology"/>
<dbReference type="PANTHER" id="PTHR14359">
    <property type="entry name" value="HOMO-OLIGOMERIC FLAVIN CONTAINING CYS DECARBOXYLASE FAMILY"/>
    <property type="match status" value="1"/>
</dbReference>
<dbReference type="InterPro" id="IPR035929">
    <property type="entry name" value="CoaB-like_sf"/>
</dbReference>
<comment type="cofactor">
    <cofactor evidence="3">
        <name>FMN</name>
        <dbReference type="ChEBI" id="CHEBI:58210"/>
    </cofactor>
    <text evidence="3">Binds 1 FMN per subunit.</text>
</comment>
<keyword evidence="1 3" id="KW-0210">Decarboxylase</keyword>
<keyword evidence="2 3" id="KW-0456">Lyase</keyword>
<protein>
    <recommendedName>
        <fullName evidence="3">Coenzyme A biosynthesis bifunctional protein CoaBC</fullName>
    </recommendedName>
    <alternativeName>
        <fullName evidence="3">DNA/pantothenate metabolism flavoprotein</fullName>
    </alternativeName>
    <alternativeName>
        <fullName evidence="3">Phosphopantothenoylcysteine synthetase/decarboxylase</fullName>
        <shortName evidence="3">PPCS-PPCDC</shortName>
    </alternativeName>
    <domain>
        <recommendedName>
            <fullName evidence="3">Phosphopantothenoylcysteine decarboxylase</fullName>
            <shortName evidence="3">PPC decarboxylase</shortName>
            <shortName evidence="3">PPC-DC</shortName>
            <ecNumber evidence="3">4.1.1.36</ecNumber>
        </recommendedName>
        <alternativeName>
            <fullName evidence="3">CoaC</fullName>
        </alternativeName>
    </domain>
    <domain>
        <recommendedName>
            <fullName evidence="3">Phosphopantothenate--cysteine ligase</fullName>
            <ecNumber evidence="3">6.3.2.5</ecNumber>
        </recommendedName>
        <alternativeName>
            <fullName evidence="3">CoaB</fullName>
        </alternativeName>
        <alternativeName>
            <fullName evidence="3">Phosphopantothenoylcysteine synthetase</fullName>
            <shortName evidence="3">PPC synthetase</shortName>
            <shortName evidence="3">PPC-S</shortName>
        </alternativeName>
    </domain>
</protein>
<dbReference type="AlphaFoldDB" id="A0A542Y4N8"/>
<feature type="binding site" evidence="3">
    <location>
        <position position="346"/>
    </location>
    <ligand>
        <name>CTP</name>
        <dbReference type="ChEBI" id="CHEBI:37563"/>
    </ligand>
</feature>
<comment type="catalytic activity">
    <reaction evidence="3">
        <text>N-[(R)-4-phosphopantothenoyl]-L-cysteine + H(+) = (R)-4'-phosphopantetheine + CO2</text>
        <dbReference type="Rhea" id="RHEA:16793"/>
        <dbReference type="ChEBI" id="CHEBI:15378"/>
        <dbReference type="ChEBI" id="CHEBI:16526"/>
        <dbReference type="ChEBI" id="CHEBI:59458"/>
        <dbReference type="ChEBI" id="CHEBI:61723"/>
        <dbReference type="EC" id="4.1.1.36"/>
    </reaction>
</comment>
<evidence type="ECO:0000313" key="8">
    <source>
        <dbReference type="Proteomes" id="UP000319094"/>
    </source>
</evidence>
<evidence type="ECO:0000256" key="2">
    <source>
        <dbReference type="ARBA" id="ARBA00023239"/>
    </source>
</evidence>
<reference evidence="7 8" key="1">
    <citation type="submission" date="2019-06" db="EMBL/GenBank/DDBJ databases">
        <title>Sequencing the genomes of 1000 actinobacteria strains.</title>
        <authorList>
            <person name="Klenk H.-P."/>
        </authorList>
    </citation>
    <scope>NUCLEOTIDE SEQUENCE [LARGE SCALE GENOMIC DNA]</scope>
    <source>
        <strain evidence="7 8">DSM 8803</strain>
    </source>
</reference>
<keyword evidence="3 7" id="KW-0436">Ligase</keyword>
<evidence type="ECO:0000259" key="5">
    <source>
        <dbReference type="Pfam" id="PF02441"/>
    </source>
</evidence>
<accession>A0A542Y4N8</accession>
<comment type="function">
    <text evidence="3">Catalyzes two sequential steps in the biosynthesis of coenzyme A. In the first step cysteine is conjugated to 4'-phosphopantothenate to form 4-phosphopantothenoylcysteine. In the second step the latter compound is decarboxylated to form 4'-phosphopantotheine.</text>
</comment>
<dbReference type="HAMAP" id="MF_02225">
    <property type="entry name" value="CoaBC"/>
    <property type="match status" value="1"/>
</dbReference>
<comment type="similarity">
    <text evidence="3">In the C-terminal section; belongs to the PPC synthetase family.</text>
</comment>
<feature type="region of interest" description="Phosphopantothenate--cysteine ligase" evidence="3">
    <location>
        <begin position="242"/>
        <end position="470"/>
    </location>
</feature>
<dbReference type="GO" id="GO:0071513">
    <property type="term" value="C:phosphopantothenoylcysteine decarboxylase complex"/>
    <property type="evidence" value="ECO:0007669"/>
    <property type="project" value="TreeGrafter"/>
</dbReference>
<dbReference type="SUPFAM" id="SSF52507">
    <property type="entry name" value="Homo-oligomeric flavin-containing Cys decarboxylases, HFCD"/>
    <property type="match status" value="1"/>
</dbReference>
<keyword evidence="3" id="KW-0511">Multifunctional enzyme</keyword>
<evidence type="ECO:0000256" key="4">
    <source>
        <dbReference type="SAM" id="MobiDB-lite"/>
    </source>
</evidence>
<feature type="domain" description="Flavoprotein" evidence="5">
    <location>
        <begin position="2"/>
        <end position="169"/>
    </location>
</feature>
<dbReference type="InterPro" id="IPR036551">
    <property type="entry name" value="Flavin_trans-like"/>
</dbReference>
<dbReference type="Pfam" id="PF02441">
    <property type="entry name" value="Flavoprotein"/>
    <property type="match status" value="1"/>
</dbReference>
<dbReference type="Gene3D" id="3.40.50.1950">
    <property type="entry name" value="Flavin prenyltransferase-like"/>
    <property type="match status" value="1"/>
</dbReference>
<dbReference type="GO" id="GO:0004632">
    <property type="term" value="F:phosphopantothenate--cysteine ligase activity"/>
    <property type="evidence" value="ECO:0007669"/>
    <property type="project" value="UniProtKB-UniRule"/>
</dbReference>
<dbReference type="GO" id="GO:0015941">
    <property type="term" value="P:pantothenate catabolic process"/>
    <property type="evidence" value="ECO:0007669"/>
    <property type="project" value="InterPro"/>
</dbReference>
<keyword evidence="8" id="KW-1185">Reference proteome</keyword>
<dbReference type="InterPro" id="IPR005252">
    <property type="entry name" value="CoaBC"/>
</dbReference>
<sequence>MLGVSGGIAAYKAVALARLLVEAGHEVHVVPTADALRFVGQPTWEAISRHPVTTSVHDDVPEVRHVALGQNADLVVVAPATANTLARMTAGLADDLLGTTLLATRAPVLVAPAMHTEMWQHPATQDNVAILRARGVSFVGPESGRLTGNDSGPGRMSEPADIFARVEELLAGVESGASPTALEAGDDLAADDVAEAPGGAGPDAPDAPTEVFSPPVAESAHGDVRGVDSEARERGDLAGIRVLVTAGGTREPIDPVRYLGNRSSGRQGIAIAVAAADRGAEVVLLAANVDGEVLAEVAQDPAVRIVPVSTTAELDSTAHAAAKGARVVVMAAAVADYRVAEVADRKIRKEDAPGEAPTLTLVENPDILVSLVRERQDNQVIVGFAAETVDDEDELLERGRRKLARKGVDLLAVNAVGWNEGFESHENDVRVLDIDGDVVAAVAGSKREVADALLDAVRDELDLADSPLVS</sequence>
<feature type="region of interest" description="Disordered" evidence="4">
    <location>
        <begin position="192"/>
        <end position="231"/>
    </location>
</feature>
<comment type="caution">
    <text evidence="3">Lacks conserved residue(s) required for the propagation of feature annotation.</text>
</comment>
<dbReference type="GO" id="GO:0046872">
    <property type="term" value="F:metal ion binding"/>
    <property type="evidence" value="ECO:0007669"/>
    <property type="project" value="UniProtKB-KW"/>
</dbReference>
<evidence type="ECO:0000256" key="3">
    <source>
        <dbReference type="HAMAP-Rule" id="MF_02225"/>
    </source>
</evidence>
<dbReference type="STRING" id="55969.SD72_00730"/>
<feature type="binding site" evidence="3">
    <location>
        <position position="402"/>
    </location>
    <ligand>
        <name>CTP</name>
        <dbReference type="ChEBI" id="CHEBI:37563"/>
    </ligand>
</feature>
<evidence type="ECO:0000259" key="6">
    <source>
        <dbReference type="Pfam" id="PF04127"/>
    </source>
</evidence>
<feature type="compositionally biased region" description="Basic and acidic residues" evidence="4">
    <location>
        <begin position="220"/>
        <end position="231"/>
    </location>
</feature>
<evidence type="ECO:0000313" key="7">
    <source>
        <dbReference type="EMBL" id="TQL43040.1"/>
    </source>
</evidence>
<comment type="similarity">
    <text evidence="3">In the N-terminal section; belongs to the HFCD (homo-oligomeric flavin containing Cys decarboxylase) superfamily.</text>
</comment>
<gene>
    <name evidence="3" type="primary">coaBC</name>
    <name evidence="7" type="ORF">FB468_1055</name>
</gene>
<feature type="binding site" evidence="3">
    <location>
        <position position="384"/>
    </location>
    <ligand>
        <name>CTP</name>
        <dbReference type="ChEBI" id="CHEBI:37563"/>
    </ligand>
</feature>
<feature type="region of interest" description="Phosphopantothenoylcysteine decarboxylase" evidence="3">
    <location>
        <begin position="1"/>
        <end position="241"/>
    </location>
</feature>
<keyword evidence="3" id="KW-0460">Magnesium</keyword>
<comment type="pathway">
    <text evidence="3">Cofactor biosynthesis; coenzyme A biosynthesis; CoA from (R)-pantothenate: step 2/5.</text>
</comment>
<dbReference type="Pfam" id="PF04127">
    <property type="entry name" value="DFP"/>
    <property type="match status" value="1"/>
</dbReference>
<dbReference type="EC" id="6.3.2.5" evidence="3"/>
<dbReference type="Proteomes" id="UP000319094">
    <property type="component" value="Unassembled WGS sequence"/>
</dbReference>
<dbReference type="UniPathway" id="UPA00241">
    <property type="reaction ID" value="UER00353"/>
</dbReference>
<dbReference type="PANTHER" id="PTHR14359:SF6">
    <property type="entry name" value="PHOSPHOPANTOTHENOYLCYSTEINE DECARBOXYLASE"/>
    <property type="match status" value="1"/>
</dbReference>
<keyword evidence="3" id="KW-0288">FMN</keyword>
<comment type="cofactor">
    <cofactor evidence="3">
        <name>Mg(2+)</name>
        <dbReference type="ChEBI" id="CHEBI:18420"/>
    </cofactor>
</comment>
<dbReference type="EMBL" id="VFON01000001">
    <property type="protein sequence ID" value="TQL43040.1"/>
    <property type="molecule type" value="Genomic_DNA"/>
</dbReference>
<dbReference type="InterPro" id="IPR007085">
    <property type="entry name" value="DNA/pantothenate-metab_flavo_C"/>
</dbReference>
<dbReference type="GO" id="GO:0004633">
    <property type="term" value="F:phosphopantothenoylcysteine decarboxylase activity"/>
    <property type="evidence" value="ECO:0007669"/>
    <property type="project" value="UniProtKB-UniRule"/>
</dbReference>
<dbReference type="GO" id="GO:0010181">
    <property type="term" value="F:FMN binding"/>
    <property type="evidence" value="ECO:0007669"/>
    <property type="project" value="UniProtKB-UniRule"/>
</dbReference>
<feature type="binding site" evidence="3">
    <location>
        <position position="406"/>
    </location>
    <ligand>
        <name>CTP</name>
        <dbReference type="ChEBI" id="CHEBI:37563"/>
    </ligand>
</feature>
<feature type="binding site" evidence="3">
    <location>
        <begin position="365"/>
        <end position="368"/>
    </location>
    <ligand>
        <name>CTP</name>
        <dbReference type="ChEBI" id="CHEBI:37563"/>
    </ligand>
</feature>
<keyword evidence="3" id="KW-0285">Flavoprotein</keyword>
<dbReference type="GO" id="GO:0015937">
    <property type="term" value="P:coenzyme A biosynthetic process"/>
    <property type="evidence" value="ECO:0007669"/>
    <property type="project" value="UniProtKB-UniRule"/>
</dbReference>
<comment type="catalytic activity">
    <reaction evidence="3">
        <text>(R)-4'-phosphopantothenate + L-cysteine + CTP = N-[(R)-4-phosphopantothenoyl]-L-cysteine + CMP + diphosphate + H(+)</text>
        <dbReference type="Rhea" id="RHEA:19397"/>
        <dbReference type="ChEBI" id="CHEBI:10986"/>
        <dbReference type="ChEBI" id="CHEBI:15378"/>
        <dbReference type="ChEBI" id="CHEBI:33019"/>
        <dbReference type="ChEBI" id="CHEBI:35235"/>
        <dbReference type="ChEBI" id="CHEBI:37563"/>
        <dbReference type="ChEBI" id="CHEBI:59458"/>
        <dbReference type="ChEBI" id="CHEBI:60377"/>
        <dbReference type="EC" id="6.3.2.5"/>
    </reaction>
</comment>
<dbReference type="InterPro" id="IPR003382">
    <property type="entry name" value="Flavoprotein"/>
</dbReference>